<dbReference type="EMBL" id="LAZR01021988">
    <property type="protein sequence ID" value="KKL83395.1"/>
    <property type="molecule type" value="Genomic_DNA"/>
</dbReference>
<organism evidence="1">
    <name type="scientific">marine sediment metagenome</name>
    <dbReference type="NCBI Taxonomy" id="412755"/>
    <lineage>
        <taxon>unclassified sequences</taxon>
        <taxon>metagenomes</taxon>
        <taxon>ecological metagenomes</taxon>
    </lineage>
</organism>
<evidence type="ECO:0000313" key="1">
    <source>
        <dbReference type="EMBL" id="KKL83395.1"/>
    </source>
</evidence>
<sequence length="167" mass="19435">TIYMLRKKDNKLKQIDMEIPESQTLTDTARLIISKDKQFNYKKIFMDDGGLGVGVFDILFEDPQTKRKVEGLNNASRKIEKVNRNGKTTMRSKTLLGEDMAVNLKVLMEKNLIQLWNDPRIRQSLRSMQCDWSEGKLKIYGNYSHAFEALKRGAYCLKNKSLSIYIY</sequence>
<dbReference type="AlphaFoldDB" id="A0A0F9HNZ5"/>
<comment type="caution">
    <text evidence="1">The sequence shown here is derived from an EMBL/GenBank/DDBJ whole genome shotgun (WGS) entry which is preliminary data.</text>
</comment>
<proteinExistence type="predicted"/>
<feature type="non-terminal residue" evidence="1">
    <location>
        <position position="1"/>
    </location>
</feature>
<protein>
    <recommendedName>
        <fullName evidence="2">Terminase large subunit gp17-like C-terminal domain-containing protein</fullName>
    </recommendedName>
</protein>
<reference evidence="1" key="1">
    <citation type="journal article" date="2015" name="Nature">
        <title>Complex archaea that bridge the gap between prokaryotes and eukaryotes.</title>
        <authorList>
            <person name="Spang A."/>
            <person name="Saw J.H."/>
            <person name="Jorgensen S.L."/>
            <person name="Zaremba-Niedzwiedzka K."/>
            <person name="Martijn J."/>
            <person name="Lind A.E."/>
            <person name="van Eijk R."/>
            <person name="Schleper C."/>
            <person name="Guy L."/>
            <person name="Ettema T.J."/>
        </authorList>
    </citation>
    <scope>NUCLEOTIDE SEQUENCE</scope>
</reference>
<evidence type="ECO:0008006" key="2">
    <source>
        <dbReference type="Google" id="ProtNLM"/>
    </source>
</evidence>
<gene>
    <name evidence="1" type="ORF">LCGC14_1975200</name>
</gene>
<accession>A0A0F9HNZ5</accession>
<name>A0A0F9HNZ5_9ZZZZ</name>
<dbReference type="Gene3D" id="3.30.420.240">
    <property type="match status" value="1"/>
</dbReference>